<dbReference type="AlphaFoldDB" id="A0A511ZKE2"/>
<evidence type="ECO:0000313" key="3">
    <source>
        <dbReference type="Proteomes" id="UP000321558"/>
    </source>
</evidence>
<feature type="transmembrane region" description="Helical" evidence="1">
    <location>
        <begin position="50"/>
        <end position="69"/>
    </location>
</feature>
<sequence>MKSWISFLMPNDEYKEKKMLYFLAEGGVLLFLFLVIMFISGNFISLDTAVILLAGIAIFLFYNLGRYTLSGIEHTDIATEKEYKGALRALKARTASFVVVFGIGYLIYKITSDQASWYDFFGMVISVGALSFLLEFISLKKSYKKNKELL</sequence>
<accession>A0A511ZKE2</accession>
<organism evidence="2 3">
    <name type="scientific">Oceanobacillus sojae</name>
    <dbReference type="NCBI Taxonomy" id="582851"/>
    <lineage>
        <taxon>Bacteria</taxon>
        <taxon>Bacillati</taxon>
        <taxon>Bacillota</taxon>
        <taxon>Bacilli</taxon>
        <taxon>Bacillales</taxon>
        <taxon>Bacillaceae</taxon>
        <taxon>Oceanobacillus</taxon>
    </lineage>
</organism>
<dbReference type="EMBL" id="BJYM01000010">
    <property type="protein sequence ID" value="GEN87906.1"/>
    <property type="molecule type" value="Genomic_DNA"/>
</dbReference>
<proteinExistence type="predicted"/>
<dbReference type="SUPFAM" id="SSF103473">
    <property type="entry name" value="MFS general substrate transporter"/>
    <property type="match status" value="1"/>
</dbReference>
<dbReference type="Gene3D" id="1.20.1250.20">
    <property type="entry name" value="MFS general substrate transporter like domains"/>
    <property type="match status" value="1"/>
</dbReference>
<dbReference type="InterPro" id="IPR036259">
    <property type="entry name" value="MFS_trans_sf"/>
</dbReference>
<dbReference type="Proteomes" id="UP000321558">
    <property type="component" value="Unassembled WGS sequence"/>
</dbReference>
<feature type="transmembrane region" description="Helical" evidence="1">
    <location>
        <begin position="90"/>
        <end position="108"/>
    </location>
</feature>
<keyword evidence="3" id="KW-1185">Reference proteome</keyword>
<protein>
    <recommendedName>
        <fullName evidence="4">DUF3278 domain-containing protein</fullName>
    </recommendedName>
</protein>
<keyword evidence="1" id="KW-0812">Transmembrane</keyword>
<name>A0A511ZKE2_9BACI</name>
<gene>
    <name evidence="2" type="ORF">OSO01_26450</name>
</gene>
<evidence type="ECO:0008006" key="4">
    <source>
        <dbReference type="Google" id="ProtNLM"/>
    </source>
</evidence>
<feature type="transmembrane region" description="Helical" evidence="1">
    <location>
        <begin position="120"/>
        <end position="139"/>
    </location>
</feature>
<evidence type="ECO:0000313" key="2">
    <source>
        <dbReference type="EMBL" id="GEN87906.1"/>
    </source>
</evidence>
<dbReference type="RefSeq" id="WP_147210858.1">
    <property type="nucleotide sequence ID" value="NZ_BJYM01000010.1"/>
</dbReference>
<keyword evidence="1" id="KW-0472">Membrane</keyword>
<dbReference type="STRING" id="582851.GCA_900162665_03955"/>
<feature type="transmembrane region" description="Helical" evidence="1">
    <location>
        <begin position="20"/>
        <end position="44"/>
    </location>
</feature>
<dbReference type="OrthoDB" id="2429113at2"/>
<reference evidence="2 3" key="1">
    <citation type="submission" date="2019-07" db="EMBL/GenBank/DDBJ databases">
        <title>Whole genome shotgun sequence of Oceanobacillus sojae NBRC 105379.</title>
        <authorList>
            <person name="Hosoyama A."/>
            <person name="Uohara A."/>
            <person name="Ohji S."/>
            <person name="Ichikawa N."/>
        </authorList>
    </citation>
    <scope>NUCLEOTIDE SEQUENCE [LARGE SCALE GENOMIC DNA]</scope>
    <source>
        <strain evidence="2 3">NBRC 105379</strain>
    </source>
</reference>
<evidence type="ECO:0000256" key="1">
    <source>
        <dbReference type="SAM" id="Phobius"/>
    </source>
</evidence>
<keyword evidence="1" id="KW-1133">Transmembrane helix</keyword>
<comment type="caution">
    <text evidence="2">The sequence shown here is derived from an EMBL/GenBank/DDBJ whole genome shotgun (WGS) entry which is preliminary data.</text>
</comment>